<evidence type="ECO:0000256" key="2">
    <source>
        <dbReference type="SAM" id="SignalP"/>
    </source>
</evidence>
<dbReference type="PANTHER" id="PTHR33743:SF19">
    <property type="entry name" value="PROTEIN GOLVEN 6"/>
    <property type="match status" value="1"/>
</dbReference>
<name>A0AAP0MJK1_9ROSI</name>
<dbReference type="AlphaFoldDB" id="A0AAP0MJK1"/>
<dbReference type="InterPro" id="IPR049306">
    <property type="entry name" value="GLV1-2"/>
</dbReference>
<keyword evidence="2" id="KW-0732">Signal</keyword>
<evidence type="ECO:0000313" key="4">
    <source>
        <dbReference type="Proteomes" id="UP001428341"/>
    </source>
</evidence>
<feature type="compositionally biased region" description="Polar residues" evidence="1">
    <location>
        <begin position="98"/>
        <end position="117"/>
    </location>
</feature>
<comment type="caution">
    <text evidence="3">The sequence shown here is derived from an EMBL/GenBank/DDBJ whole genome shotgun (WGS) entry which is preliminary data.</text>
</comment>
<feature type="compositionally biased region" description="Low complexity" evidence="1">
    <location>
        <begin position="79"/>
        <end position="93"/>
    </location>
</feature>
<accession>A0AAP0MJK1</accession>
<organism evidence="3 4">
    <name type="scientific">Citrus x changshan-huyou</name>
    <dbReference type="NCBI Taxonomy" id="2935761"/>
    <lineage>
        <taxon>Eukaryota</taxon>
        <taxon>Viridiplantae</taxon>
        <taxon>Streptophyta</taxon>
        <taxon>Embryophyta</taxon>
        <taxon>Tracheophyta</taxon>
        <taxon>Spermatophyta</taxon>
        <taxon>Magnoliopsida</taxon>
        <taxon>eudicotyledons</taxon>
        <taxon>Gunneridae</taxon>
        <taxon>Pentapetalae</taxon>
        <taxon>rosids</taxon>
        <taxon>malvids</taxon>
        <taxon>Sapindales</taxon>
        <taxon>Rutaceae</taxon>
        <taxon>Aurantioideae</taxon>
        <taxon>Citrus</taxon>
    </lineage>
</organism>
<feature type="region of interest" description="Disordered" evidence="1">
    <location>
        <begin position="79"/>
        <end position="156"/>
    </location>
</feature>
<reference evidence="3 4" key="1">
    <citation type="submission" date="2024-05" db="EMBL/GenBank/DDBJ databases">
        <title>Haplotype-resolved chromosome-level genome assembly of Huyou (Citrus changshanensis).</title>
        <authorList>
            <person name="Miao C."/>
            <person name="Chen W."/>
            <person name="Wu Y."/>
            <person name="Wang L."/>
            <person name="Zhao S."/>
            <person name="Grierson D."/>
            <person name="Xu C."/>
            <person name="Chen K."/>
        </authorList>
    </citation>
    <scope>NUCLEOTIDE SEQUENCE [LARGE SCALE GENOMIC DNA]</scope>
    <source>
        <strain evidence="3">01-14</strain>
        <tissue evidence="3">Leaf</tissue>
    </source>
</reference>
<evidence type="ECO:0000256" key="1">
    <source>
        <dbReference type="SAM" id="MobiDB-lite"/>
    </source>
</evidence>
<proteinExistence type="predicted"/>
<gene>
    <name evidence="3" type="ORF">WN944_003054</name>
</gene>
<sequence>MKATFAKVVISILAVSLLFTGAQGIRLLFSSVGHHHHEIIRKERFTFFIKASDDGRSSVKEIIHCKDCTTGSINRKLISTTTATATSSSTTTSKNEAKPTSSLGKQSGNFTTNSPPTSDDDHEQNKSSDDDDHYVDLTDVAEMDYSPARRKPPIHN</sequence>
<dbReference type="Proteomes" id="UP001428341">
    <property type="component" value="Unassembled WGS sequence"/>
</dbReference>
<dbReference type="PANTHER" id="PTHR33743">
    <property type="entry name" value="PROTEIN GOLVEN 6-RELATED"/>
    <property type="match status" value="1"/>
</dbReference>
<feature type="chain" id="PRO_5042927065" evidence="2">
    <location>
        <begin position="25"/>
        <end position="156"/>
    </location>
</feature>
<dbReference type="Pfam" id="PF21529">
    <property type="entry name" value="GLV1-2"/>
    <property type="match status" value="1"/>
</dbReference>
<protein>
    <submittedName>
        <fullName evidence="3">Uncharacterized protein</fullName>
    </submittedName>
</protein>
<feature type="signal peptide" evidence="2">
    <location>
        <begin position="1"/>
        <end position="24"/>
    </location>
</feature>
<keyword evidence="4" id="KW-1185">Reference proteome</keyword>
<dbReference type="EMBL" id="JBCGBO010000004">
    <property type="protein sequence ID" value="KAK9210683.1"/>
    <property type="molecule type" value="Genomic_DNA"/>
</dbReference>
<evidence type="ECO:0000313" key="3">
    <source>
        <dbReference type="EMBL" id="KAK9210683.1"/>
    </source>
</evidence>